<dbReference type="GO" id="GO:0003904">
    <property type="term" value="F:deoxyribodipyrimidine photo-lyase activity"/>
    <property type="evidence" value="ECO:0007669"/>
    <property type="project" value="UniProtKB-EC"/>
</dbReference>
<dbReference type="InterPro" id="IPR036134">
    <property type="entry name" value="Crypto/Photolyase_FAD-like_sf"/>
</dbReference>
<dbReference type="Proteomes" id="UP001184230">
    <property type="component" value="Unassembled WGS sequence"/>
</dbReference>
<keyword evidence="9" id="KW-1185">Reference proteome</keyword>
<evidence type="ECO:0000256" key="3">
    <source>
        <dbReference type="ARBA" id="ARBA00022630"/>
    </source>
</evidence>
<dbReference type="InterPro" id="IPR005101">
    <property type="entry name" value="Cryptochr/Photolyase_FAD-bd"/>
</dbReference>
<evidence type="ECO:0000259" key="7">
    <source>
        <dbReference type="PROSITE" id="PS51645"/>
    </source>
</evidence>
<dbReference type="EC" id="4.1.99.3" evidence="8"/>
<dbReference type="PROSITE" id="PS00691">
    <property type="entry name" value="DNA_PHOTOLYASES_1_2"/>
    <property type="match status" value="1"/>
</dbReference>
<dbReference type="PRINTS" id="PR00147">
    <property type="entry name" value="DNAPHOTLYASE"/>
</dbReference>
<reference evidence="8 9" key="1">
    <citation type="submission" date="2023-07" db="EMBL/GenBank/DDBJ databases">
        <title>Sorghum-associated microbial communities from plants grown in Nebraska, USA.</title>
        <authorList>
            <person name="Schachtman D."/>
        </authorList>
    </citation>
    <scope>NUCLEOTIDE SEQUENCE [LARGE SCALE GENOMIC DNA]</scope>
    <source>
        <strain evidence="8 9">DS1781</strain>
    </source>
</reference>
<evidence type="ECO:0000256" key="6">
    <source>
        <dbReference type="RuleBase" id="RU004182"/>
    </source>
</evidence>
<dbReference type="InterPro" id="IPR002081">
    <property type="entry name" value="Cryptochrome/DNA_photolyase_1"/>
</dbReference>
<evidence type="ECO:0000256" key="2">
    <source>
        <dbReference type="ARBA" id="ARBA00001974"/>
    </source>
</evidence>
<gene>
    <name evidence="8" type="ORF">J2739_004600</name>
</gene>
<evidence type="ECO:0000256" key="1">
    <source>
        <dbReference type="ARBA" id="ARBA00001932"/>
    </source>
</evidence>
<sequence length="500" mass="56327">MPPILLAADKTYAKGLMWFRRDLRVDDNAALYHALRACRQLLCVFVFDRAILDALPRADRRVEFIRESLVELAAELRALGGGLIVRHAVAEDEIAPLARALEVQAVFANRDDEPQALARDAKVLGALANGGISFHTYKDHAVFERDELLTKTGQPYTVFSAYKRAWLGKVDGFYLKPYPVRSHAEALAPAPRHDCPRVPALGEIGFEKSNLSELEIPTGSRGGAALFEDFFQRVDRYHQTRDYPAVRGPSYLGVHLRFGTVSVRQLAGVAHQLSLQGDAGASTWLGELIWRDFFFQVLAHHPQVCEGKSFRPEYDRIQWHHGKHADTLFDAWCRGRTGYPLVDAAMAQIDQSGYMHNRLRMVAASFLCKDLGLDWRRGERYFALQLNDFELASNNGNWQWASSSGCDAQPYFRIFNPVTQSERFDPDGKFIRRYLPQLAKLPGASIHAPWTAAPLELEAAGVRLGDNYPLPIVDHAEARERTLQRYAVVREAKRGRKCGA</sequence>
<dbReference type="InterPro" id="IPR014729">
    <property type="entry name" value="Rossmann-like_a/b/a_fold"/>
</dbReference>
<evidence type="ECO:0000256" key="5">
    <source>
        <dbReference type="ARBA" id="ARBA00022991"/>
    </source>
</evidence>
<dbReference type="InterPro" id="IPR036155">
    <property type="entry name" value="Crypto/Photolyase_N_sf"/>
</dbReference>
<dbReference type="PROSITE" id="PS00394">
    <property type="entry name" value="DNA_PHOTOLYASES_1_1"/>
    <property type="match status" value="1"/>
</dbReference>
<dbReference type="PROSITE" id="PS51645">
    <property type="entry name" value="PHR_CRY_ALPHA_BETA"/>
    <property type="match status" value="1"/>
</dbReference>
<dbReference type="PANTHER" id="PTHR11455:SF9">
    <property type="entry name" value="CRYPTOCHROME CIRCADIAN CLOCK 5 ISOFORM X1"/>
    <property type="match status" value="1"/>
</dbReference>
<dbReference type="RefSeq" id="WP_309905946.1">
    <property type="nucleotide sequence ID" value="NZ_JAVDRF010000012.1"/>
</dbReference>
<comment type="caution">
    <text evidence="8">The sequence shown here is derived from an EMBL/GenBank/DDBJ whole genome shotgun (WGS) entry which is preliminary data.</text>
</comment>
<dbReference type="InterPro" id="IPR006050">
    <property type="entry name" value="DNA_photolyase_N"/>
</dbReference>
<comment type="cofactor">
    <cofactor evidence="2">
        <name>FAD</name>
        <dbReference type="ChEBI" id="CHEBI:57692"/>
    </cofactor>
</comment>
<dbReference type="SUPFAM" id="SSF48173">
    <property type="entry name" value="Cryptochrome/photolyase FAD-binding domain"/>
    <property type="match status" value="1"/>
</dbReference>
<name>A0ABU1NKE3_9BURK</name>
<keyword evidence="4 6" id="KW-0274">FAD</keyword>
<keyword evidence="3 6" id="KW-0285">Flavoprotein</keyword>
<proteinExistence type="inferred from homology"/>
<dbReference type="PANTHER" id="PTHR11455">
    <property type="entry name" value="CRYPTOCHROME"/>
    <property type="match status" value="1"/>
</dbReference>
<feature type="domain" description="Photolyase/cryptochrome alpha/beta" evidence="7">
    <location>
        <begin position="13"/>
        <end position="142"/>
    </location>
</feature>
<dbReference type="SUPFAM" id="SSF52425">
    <property type="entry name" value="Cryptochrome/photolyase, N-terminal domain"/>
    <property type="match status" value="1"/>
</dbReference>
<organism evidence="8 9">
    <name type="scientific">Variovorax soli</name>
    <dbReference type="NCBI Taxonomy" id="376815"/>
    <lineage>
        <taxon>Bacteria</taxon>
        <taxon>Pseudomonadati</taxon>
        <taxon>Pseudomonadota</taxon>
        <taxon>Betaproteobacteria</taxon>
        <taxon>Burkholderiales</taxon>
        <taxon>Comamonadaceae</taxon>
        <taxon>Variovorax</taxon>
    </lineage>
</organism>
<dbReference type="Pfam" id="PF03441">
    <property type="entry name" value="FAD_binding_7"/>
    <property type="match status" value="1"/>
</dbReference>
<comment type="similarity">
    <text evidence="6">Belongs to the DNA photolyase family.</text>
</comment>
<dbReference type="Gene3D" id="1.10.579.10">
    <property type="entry name" value="DNA Cyclobutane Dipyrimidine Photolyase, subunit A, domain 3"/>
    <property type="match status" value="1"/>
</dbReference>
<protein>
    <submittedName>
        <fullName evidence="8">Deoxyribodipyrimidine photo-lyase</fullName>
        <ecNumber evidence="8">4.1.99.3</ecNumber>
    </submittedName>
</protein>
<keyword evidence="8" id="KW-0456">Lyase</keyword>
<dbReference type="Pfam" id="PF00875">
    <property type="entry name" value="DNA_photolyase"/>
    <property type="match status" value="1"/>
</dbReference>
<dbReference type="Gene3D" id="1.25.40.80">
    <property type="match status" value="1"/>
</dbReference>
<comment type="cofactor">
    <cofactor evidence="1">
        <name>(6R)-5,10-methylene-5,6,7,8-tetrahydrofolate</name>
        <dbReference type="ChEBI" id="CHEBI:15636"/>
    </cofactor>
</comment>
<dbReference type="Gene3D" id="3.40.50.620">
    <property type="entry name" value="HUPs"/>
    <property type="match status" value="1"/>
</dbReference>
<dbReference type="InterPro" id="IPR018394">
    <property type="entry name" value="DNA_photolyase_1_CS_C"/>
</dbReference>
<evidence type="ECO:0000256" key="4">
    <source>
        <dbReference type="ARBA" id="ARBA00022827"/>
    </source>
</evidence>
<dbReference type="EMBL" id="JAVDRF010000012">
    <property type="protein sequence ID" value="MDR6538807.1"/>
    <property type="molecule type" value="Genomic_DNA"/>
</dbReference>
<evidence type="ECO:0000313" key="8">
    <source>
        <dbReference type="EMBL" id="MDR6538807.1"/>
    </source>
</evidence>
<accession>A0ABU1NKE3</accession>
<keyword evidence="5 6" id="KW-0157">Chromophore</keyword>
<evidence type="ECO:0000313" key="9">
    <source>
        <dbReference type="Proteomes" id="UP001184230"/>
    </source>
</evidence>